<dbReference type="PROSITE" id="PS51747">
    <property type="entry name" value="CYT_DCMP_DEAMINASES_2"/>
    <property type="match status" value="1"/>
</dbReference>
<evidence type="ECO:0000259" key="10">
    <source>
        <dbReference type="PROSITE" id="PS51747"/>
    </source>
</evidence>
<dbReference type="Gene3D" id="3.40.140.10">
    <property type="entry name" value="Cytidine Deaminase, domain 2"/>
    <property type="match status" value="1"/>
</dbReference>
<feature type="compositionally biased region" description="Basic and acidic residues" evidence="9">
    <location>
        <begin position="654"/>
        <end position="667"/>
    </location>
</feature>
<feature type="compositionally biased region" description="Basic and acidic residues" evidence="9">
    <location>
        <begin position="883"/>
        <end position="896"/>
    </location>
</feature>
<comment type="subunit">
    <text evidence="2">Homodimer.</text>
</comment>
<evidence type="ECO:0000256" key="6">
    <source>
        <dbReference type="ARBA" id="ARBA00022801"/>
    </source>
</evidence>
<feature type="compositionally biased region" description="Basic and acidic residues" evidence="9">
    <location>
        <begin position="335"/>
        <end position="344"/>
    </location>
</feature>
<dbReference type="FunFam" id="3.40.140.10:FF:000005">
    <property type="entry name" value="tRNA-specific adenosine deaminase"/>
    <property type="match status" value="1"/>
</dbReference>
<evidence type="ECO:0000256" key="8">
    <source>
        <dbReference type="ARBA" id="ARBA00048045"/>
    </source>
</evidence>
<dbReference type="CDD" id="cd01285">
    <property type="entry name" value="nucleoside_deaminase"/>
    <property type="match status" value="1"/>
</dbReference>
<feature type="compositionally biased region" description="Polar residues" evidence="9">
    <location>
        <begin position="434"/>
        <end position="443"/>
    </location>
</feature>
<dbReference type="OrthoDB" id="408702at2759"/>
<gene>
    <name evidence="11" type="ORF">RHSIM_Rhsim09G0115000</name>
</gene>
<evidence type="ECO:0000256" key="2">
    <source>
        <dbReference type="ARBA" id="ARBA00011738"/>
    </source>
</evidence>
<feature type="region of interest" description="Disordered" evidence="9">
    <location>
        <begin position="266"/>
        <end position="295"/>
    </location>
</feature>
<evidence type="ECO:0000256" key="1">
    <source>
        <dbReference type="ARBA" id="ARBA00001947"/>
    </source>
</evidence>
<evidence type="ECO:0000313" key="12">
    <source>
        <dbReference type="Proteomes" id="UP000626092"/>
    </source>
</evidence>
<dbReference type="InterPro" id="IPR016193">
    <property type="entry name" value="Cytidine_deaminase-like"/>
</dbReference>
<feature type="region of interest" description="Disordered" evidence="9">
    <location>
        <begin position="1107"/>
        <end position="1136"/>
    </location>
</feature>
<feature type="region of interest" description="Disordered" evidence="9">
    <location>
        <begin position="335"/>
        <end position="451"/>
    </location>
</feature>
<feature type="region of interest" description="Disordered" evidence="9">
    <location>
        <begin position="862"/>
        <end position="916"/>
    </location>
</feature>
<feature type="domain" description="CMP/dCMP-type deaminase" evidence="10">
    <location>
        <begin position="1160"/>
        <end position="1282"/>
    </location>
</feature>
<keyword evidence="12" id="KW-1185">Reference proteome</keyword>
<dbReference type="EMBL" id="WJXA01000009">
    <property type="protein sequence ID" value="KAF7131956.1"/>
    <property type="molecule type" value="Genomic_DNA"/>
</dbReference>
<evidence type="ECO:0000256" key="3">
    <source>
        <dbReference type="ARBA" id="ARBA00012740"/>
    </source>
</evidence>
<proteinExistence type="inferred from homology"/>
<dbReference type="EC" id="3.5.4.33" evidence="3"/>
<accession>A0A834LF74</accession>
<evidence type="ECO:0000313" key="11">
    <source>
        <dbReference type="EMBL" id="KAF7131956.1"/>
    </source>
</evidence>
<keyword evidence="7" id="KW-0862">Zinc</keyword>
<feature type="compositionally biased region" description="Polar residues" evidence="9">
    <location>
        <begin position="669"/>
        <end position="682"/>
    </location>
</feature>
<evidence type="ECO:0000256" key="4">
    <source>
        <dbReference type="ARBA" id="ARBA00022694"/>
    </source>
</evidence>
<dbReference type="InterPro" id="IPR028883">
    <property type="entry name" value="tRNA_aden_deaminase"/>
</dbReference>
<dbReference type="PANTHER" id="PTHR11079:SF179">
    <property type="entry name" value="TRNA(ADENINE(34)) DEAMINASE, CHLOROPLASTIC"/>
    <property type="match status" value="1"/>
</dbReference>
<feature type="region of interest" description="Disordered" evidence="9">
    <location>
        <begin position="647"/>
        <end position="705"/>
    </location>
</feature>
<feature type="compositionally biased region" description="Basic and acidic residues" evidence="9">
    <location>
        <begin position="352"/>
        <end position="372"/>
    </location>
</feature>
<feature type="region of interest" description="Disordered" evidence="9">
    <location>
        <begin position="1322"/>
        <end position="1343"/>
    </location>
</feature>
<dbReference type="SUPFAM" id="SSF53927">
    <property type="entry name" value="Cytidine deaminase-like"/>
    <property type="match status" value="1"/>
</dbReference>
<keyword evidence="5" id="KW-0479">Metal-binding</keyword>
<feature type="compositionally biased region" description="Polar residues" evidence="9">
    <location>
        <begin position="1334"/>
        <end position="1343"/>
    </location>
</feature>
<dbReference type="GO" id="GO:0002100">
    <property type="term" value="P:tRNA wobble adenosine to inosine editing"/>
    <property type="evidence" value="ECO:0007669"/>
    <property type="project" value="InterPro"/>
</dbReference>
<dbReference type="GO" id="GO:0009507">
    <property type="term" value="C:chloroplast"/>
    <property type="evidence" value="ECO:0007669"/>
    <property type="project" value="TreeGrafter"/>
</dbReference>
<keyword evidence="4" id="KW-0819">tRNA processing</keyword>
<feature type="compositionally biased region" description="Basic and acidic residues" evidence="9">
    <location>
        <begin position="408"/>
        <end position="417"/>
    </location>
</feature>
<feature type="region of interest" description="Disordered" evidence="9">
    <location>
        <begin position="989"/>
        <end position="1083"/>
    </location>
</feature>
<reference evidence="11" key="1">
    <citation type="submission" date="2019-11" db="EMBL/GenBank/DDBJ databases">
        <authorList>
            <person name="Liu Y."/>
            <person name="Hou J."/>
            <person name="Li T.-Q."/>
            <person name="Guan C.-H."/>
            <person name="Wu X."/>
            <person name="Wu H.-Z."/>
            <person name="Ling F."/>
            <person name="Zhang R."/>
            <person name="Shi X.-G."/>
            <person name="Ren J.-P."/>
            <person name="Chen E.-F."/>
            <person name="Sun J.-M."/>
        </authorList>
    </citation>
    <scope>NUCLEOTIDE SEQUENCE</scope>
    <source>
        <strain evidence="11">Adult_tree_wgs_1</strain>
        <tissue evidence="11">Leaves</tissue>
    </source>
</reference>
<comment type="catalytic activity">
    <reaction evidence="8">
        <text>adenosine(34) in tRNA + H2O + H(+) = inosine(34) in tRNA + NH4(+)</text>
        <dbReference type="Rhea" id="RHEA:43168"/>
        <dbReference type="Rhea" id="RHEA-COMP:10373"/>
        <dbReference type="Rhea" id="RHEA-COMP:10374"/>
        <dbReference type="ChEBI" id="CHEBI:15377"/>
        <dbReference type="ChEBI" id="CHEBI:15378"/>
        <dbReference type="ChEBI" id="CHEBI:28938"/>
        <dbReference type="ChEBI" id="CHEBI:74411"/>
        <dbReference type="ChEBI" id="CHEBI:82852"/>
        <dbReference type="EC" id="3.5.4.33"/>
    </reaction>
</comment>
<evidence type="ECO:0000256" key="5">
    <source>
        <dbReference type="ARBA" id="ARBA00022723"/>
    </source>
</evidence>
<dbReference type="Pfam" id="PF00383">
    <property type="entry name" value="dCMP_cyt_deam_1"/>
    <property type="match status" value="1"/>
</dbReference>
<dbReference type="Proteomes" id="UP000626092">
    <property type="component" value="Unassembled WGS sequence"/>
</dbReference>
<feature type="region of interest" description="Disordered" evidence="9">
    <location>
        <begin position="963"/>
        <end position="982"/>
    </location>
</feature>
<protein>
    <recommendedName>
        <fullName evidence="3">tRNA(adenine(34)) deaminase</fullName>
        <ecNumber evidence="3">3.5.4.33</ecNumber>
    </recommendedName>
</protein>
<feature type="compositionally biased region" description="Polar residues" evidence="9">
    <location>
        <begin position="966"/>
        <end position="982"/>
    </location>
</feature>
<feature type="compositionally biased region" description="Polar residues" evidence="9">
    <location>
        <begin position="691"/>
        <end position="701"/>
    </location>
</feature>
<evidence type="ECO:0000256" key="9">
    <source>
        <dbReference type="SAM" id="MobiDB-lite"/>
    </source>
</evidence>
<dbReference type="InterPro" id="IPR002125">
    <property type="entry name" value="CMP_dCMP_dom"/>
</dbReference>
<dbReference type="HAMAP" id="MF_00972">
    <property type="entry name" value="tRNA_aden_deaminase"/>
    <property type="match status" value="1"/>
</dbReference>
<organism evidence="11 12">
    <name type="scientific">Rhododendron simsii</name>
    <name type="common">Sims's rhododendron</name>
    <dbReference type="NCBI Taxonomy" id="118357"/>
    <lineage>
        <taxon>Eukaryota</taxon>
        <taxon>Viridiplantae</taxon>
        <taxon>Streptophyta</taxon>
        <taxon>Embryophyta</taxon>
        <taxon>Tracheophyta</taxon>
        <taxon>Spermatophyta</taxon>
        <taxon>Magnoliopsida</taxon>
        <taxon>eudicotyledons</taxon>
        <taxon>Gunneridae</taxon>
        <taxon>Pentapetalae</taxon>
        <taxon>asterids</taxon>
        <taxon>Ericales</taxon>
        <taxon>Ericaceae</taxon>
        <taxon>Ericoideae</taxon>
        <taxon>Rhodoreae</taxon>
        <taxon>Rhododendron</taxon>
    </lineage>
</organism>
<dbReference type="PANTHER" id="PTHR11079">
    <property type="entry name" value="CYTOSINE DEAMINASE FAMILY MEMBER"/>
    <property type="match status" value="1"/>
</dbReference>
<dbReference type="GO" id="GO:0052717">
    <property type="term" value="F:tRNA-specific adenosine-34 deaminase activity"/>
    <property type="evidence" value="ECO:0007669"/>
    <property type="project" value="UniProtKB-EC"/>
</dbReference>
<feature type="compositionally biased region" description="Low complexity" evidence="9">
    <location>
        <begin position="1042"/>
        <end position="1056"/>
    </location>
</feature>
<keyword evidence="6" id="KW-0378">Hydrolase</keyword>
<feature type="region of interest" description="Disordered" evidence="9">
    <location>
        <begin position="221"/>
        <end position="247"/>
    </location>
</feature>
<feature type="compositionally biased region" description="Polar residues" evidence="9">
    <location>
        <begin position="1009"/>
        <end position="1020"/>
    </location>
</feature>
<comment type="caution">
    <text evidence="11">The sequence shown here is derived from an EMBL/GenBank/DDBJ whole genome shotgun (WGS) entry which is preliminary data.</text>
</comment>
<feature type="compositionally biased region" description="Basic and acidic residues" evidence="9">
    <location>
        <begin position="381"/>
        <end position="392"/>
    </location>
</feature>
<name>A0A834LF74_RHOSS</name>
<sequence length="1357" mass="152212">MYNTYLSSTLSFRCKGPLSFSFNDFSCFNDRFDVNPRTFTSQSCCCPCCPNVMYREPIVNPSFLCGLRQSALIQCSASRRLILGSADRYYCRLPGYDVGQSCCCGFVEERSVNGRRGGLGAARFRCRVSEKKSERHRSRDIDNVEEILSLLSEEVGEDCFGVGERNVWSSGRVEEEEKKRGSGTAYRNRKKNYSSGLFVSNLKREVESVRKDSSEVDYRELEDRRKEDKESHLRGKKHRIRKDGSSCSSYYSCGSLGEFESDSEVQVSQEGYRGESLSGFGRSSEETGELTYDGKTVEDVKRRGSVTRDHGVLMQQGKAALGSYTASSGIECDWRKKSEKKLTEESNEQTESWDKSFNKNTRQKFDDRDKTSALELTTGNETRDQYFKKDDQMTGQSESSTKYKKFSRVQEIHDSEQNLRTAGSLVHETRNEQTKTAGLVSQQDEYERNSQKLNKVSKIHEVSDRVTSISQRQSEARVKKREDKSTEILSSVHDTEEHYHVTGQRDSRHMDSRRKFQESTEMSDMHGIDIDNTSASLRHFLTSQQAINKHDKVSKIQEMNDRVTSVSQRQSEARVKKREDESTEILSSVHDTHEHYHITGQRDSRHTDSRRKFQELTEISDTHGINIHNTSASLRQSDTRMENQHFLTHQQANRKSESRKGSQDERNMSVIQSSDAQFIASQRDSKRRISSQDTHSVSVVESTEENIERQNLTEQRVLQIGSRTQTQRPMKTLSFSEGTTKEASGSQAALVLKTQPIGQHIGVNVGVEISSNVIVMPPPSQSVERGPLHGGPTNDFPVQEVSSATLQVGSDGGARRDETHDEHLDFIYHEDALGSAERLQKSSMQFVGEFVEKVTHEVSTSQIQTELATEGQKQHQKTSSQYDSRDFKSKGHESRRSSRSSGKKGPSDDIWDVTDPPIQESYVTEATESESTTPTTKTITKRTGRSLWNIISDIVHFRWAARSSRHTSPQKSGGRSSPIQSVSSEAWFSGHQADESSDGNVKRGKESTTHGSTSSDQHSPATIPMGSQGEGFSSAHLKNKRGSSISPSGPASIAISLGPTEENVGRSGTEVVESSVPMPSLRLTRSPHIDEIAEAGKTAVSASGSLLQEQASDTGPAGKSGTGEKDGELKRRKLQRNFQVPKDRFDEWEEAYKFESEQRRMDEVFMREALLEAKMAADIWEVPVGAVLVQHGKIIARGYNLVEELRDSTAHAEMICIREASNLLRTWRLSETTLYVTLEPCPMCAGAILQARIDTVVWGAPNKLLGADGSWIRLFPNGPEGGNPSEPTDKPPAPIHPFHPKIVVRRGVLETECADAMQQFFQRRRKKEKKADSPPSSLPISTYPSKLLTKMHGAFHF</sequence>
<comment type="cofactor">
    <cofactor evidence="1">
        <name>Zn(2+)</name>
        <dbReference type="ChEBI" id="CHEBI:29105"/>
    </cofactor>
</comment>
<dbReference type="GO" id="GO:0046872">
    <property type="term" value="F:metal ion binding"/>
    <property type="evidence" value="ECO:0007669"/>
    <property type="project" value="UniProtKB-KW"/>
</dbReference>
<evidence type="ECO:0000256" key="7">
    <source>
        <dbReference type="ARBA" id="ARBA00022833"/>
    </source>
</evidence>
<feature type="compositionally biased region" description="Basic and acidic residues" evidence="9">
    <location>
        <begin position="221"/>
        <end position="233"/>
    </location>
</feature>